<dbReference type="GO" id="GO:0009231">
    <property type="term" value="P:riboflavin biosynthetic process"/>
    <property type="evidence" value="ECO:0007669"/>
    <property type="project" value="TreeGrafter"/>
</dbReference>
<keyword evidence="3 6" id="KW-0378">Hydrolase</keyword>
<comment type="similarity">
    <text evidence="5">Belongs to the creatininase superfamily.</text>
</comment>
<evidence type="ECO:0000256" key="4">
    <source>
        <dbReference type="ARBA" id="ARBA00022833"/>
    </source>
</evidence>
<dbReference type="AlphaFoldDB" id="K5B9U4"/>
<dbReference type="Pfam" id="PF02633">
    <property type="entry name" value="Creatininase"/>
    <property type="match status" value="1"/>
</dbReference>
<protein>
    <submittedName>
        <fullName evidence="6">Creatinine amidohydrolase family protein</fullName>
    </submittedName>
</protein>
<dbReference type="PANTHER" id="PTHR35005">
    <property type="entry name" value="3-DEHYDRO-SCYLLO-INOSOSE HYDROLASE"/>
    <property type="match status" value="1"/>
</dbReference>
<evidence type="ECO:0000256" key="1">
    <source>
        <dbReference type="ARBA" id="ARBA00001947"/>
    </source>
</evidence>
<accession>K5B9U4</accession>
<comment type="cofactor">
    <cofactor evidence="1">
        <name>Zn(2+)</name>
        <dbReference type="ChEBI" id="CHEBI:29105"/>
    </cofactor>
</comment>
<dbReference type="SUPFAM" id="SSF102215">
    <property type="entry name" value="Creatininase"/>
    <property type="match status" value="1"/>
</dbReference>
<dbReference type="EMBL" id="AMRA01000160">
    <property type="protein sequence ID" value="EKF21095.1"/>
    <property type="molecule type" value="Genomic_DNA"/>
</dbReference>
<keyword evidence="2" id="KW-0479">Metal-binding</keyword>
<dbReference type="OrthoDB" id="9801445at2"/>
<dbReference type="PANTHER" id="PTHR35005:SF1">
    <property type="entry name" value="2-AMINO-5-FORMYLAMINO-6-RIBOSYLAMINOPYRIMIDIN-4(3H)-ONE 5'-MONOPHOSPHATE DEFORMYLASE"/>
    <property type="match status" value="1"/>
</dbReference>
<dbReference type="InterPro" id="IPR003785">
    <property type="entry name" value="Creatininase/forma_Hydrolase"/>
</dbReference>
<name>K5B9U4_MYCHD</name>
<dbReference type="Gene3D" id="3.40.50.10310">
    <property type="entry name" value="Creatininase"/>
    <property type="match status" value="1"/>
</dbReference>
<evidence type="ECO:0000313" key="6">
    <source>
        <dbReference type="EMBL" id="EKF21095.1"/>
    </source>
</evidence>
<dbReference type="GO" id="GO:0016811">
    <property type="term" value="F:hydrolase activity, acting on carbon-nitrogen (but not peptide) bonds, in linear amides"/>
    <property type="evidence" value="ECO:0007669"/>
    <property type="project" value="TreeGrafter"/>
</dbReference>
<sequence>MNWGEKAWPELSFAGVAGGAEVGLVPVGAIEQHGPHLPVATDTIIATAVCERAAALTGAPVLPAISLGVSYGHGTELPGTLSLTPALMVGLVEQYVDWAALSGLRRLLFVNAHMGNAASLGVATDRIRLERKDVRVGVVDWYSADDQVAEAMCSDAADAHANCAETSVMLAIRPDLVHTERMLEADDEDRTDGLVFRYTAAELSRNGVTGRPSLATAELGEKLWRLAAEAVADRIRRGRVEEPPLTRHR</sequence>
<dbReference type="Proteomes" id="UP000006265">
    <property type="component" value="Unassembled WGS sequence"/>
</dbReference>
<dbReference type="STRING" id="1122247.GCA_000379865_03197"/>
<reference evidence="6 7" key="1">
    <citation type="journal article" date="2012" name="J. Bacteriol.">
        <title>Genome sequence of Mycobacterium hassiacum DSM 44199, a rare source of heat-stable mycobacterial proteins.</title>
        <authorList>
            <person name="Tiago I."/>
            <person name="Maranha A."/>
            <person name="Mendes V."/>
            <person name="Alarico S."/>
            <person name="Moynihan P.J."/>
            <person name="Clarke A.J."/>
            <person name="Macedo-Ribeiro S."/>
            <person name="Pereira P.J."/>
            <person name="Empadinhas N."/>
        </authorList>
    </citation>
    <scope>NUCLEOTIDE SEQUENCE [LARGE SCALE GENOMIC DNA]</scope>
    <source>
        <strain evidence="7">DSM 44199 / CIP 105218 / JCM 12690 / 3849</strain>
    </source>
</reference>
<dbReference type="RefSeq" id="WP_005632866.1">
    <property type="nucleotide sequence ID" value="NZ_AMRA01000160.1"/>
</dbReference>
<comment type="caution">
    <text evidence="6">The sequence shown here is derived from an EMBL/GenBank/DDBJ whole genome shotgun (WGS) entry which is preliminary data.</text>
</comment>
<evidence type="ECO:0000313" key="7">
    <source>
        <dbReference type="Proteomes" id="UP000006265"/>
    </source>
</evidence>
<organism evidence="6 7">
    <name type="scientific">Mycolicibacterium hassiacum (strain DSM 44199 / CIP 105218 / JCM 12690 / 3849)</name>
    <name type="common">Mycobacterium hassiacum</name>
    <dbReference type="NCBI Taxonomy" id="1122247"/>
    <lineage>
        <taxon>Bacteria</taxon>
        <taxon>Bacillati</taxon>
        <taxon>Actinomycetota</taxon>
        <taxon>Actinomycetes</taxon>
        <taxon>Mycobacteriales</taxon>
        <taxon>Mycobacteriaceae</taxon>
        <taxon>Mycolicibacterium</taxon>
    </lineage>
</organism>
<keyword evidence="7" id="KW-1185">Reference proteome</keyword>
<gene>
    <name evidence="6" type="ORF">C731_4952</name>
</gene>
<dbReference type="PATRIC" id="fig|1122247.3.peg.4748"/>
<keyword evidence="4" id="KW-0862">Zinc</keyword>
<dbReference type="InterPro" id="IPR024087">
    <property type="entry name" value="Creatininase-like_sf"/>
</dbReference>
<dbReference type="GO" id="GO:0046872">
    <property type="term" value="F:metal ion binding"/>
    <property type="evidence" value="ECO:0007669"/>
    <property type="project" value="UniProtKB-KW"/>
</dbReference>
<proteinExistence type="inferred from homology"/>
<dbReference type="eggNOG" id="COG1402">
    <property type="taxonomic scope" value="Bacteria"/>
</dbReference>
<evidence type="ECO:0000256" key="2">
    <source>
        <dbReference type="ARBA" id="ARBA00022723"/>
    </source>
</evidence>
<evidence type="ECO:0000256" key="3">
    <source>
        <dbReference type="ARBA" id="ARBA00022801"/>
    </source>
</evidence>
<evidence type="ECO:0000256" key="5">
    <source>
        <dbReference type="ARBA" id="ARBA00024029"/>
    </source>
</evidence>